<proteinExistence type="predicted"/>
<keyword evidence="3" id="KW-1185">Reference proteome</keyword>
<organism evidence="2 3">
    <name type="scientific">Intestinimonas massiliensis</name>
    <name type="common">ex Afouda et al. 2020</name>
    <dbReference type="NCBI Taxonomy" id="1673721"/>
    <lineage>
        <taxon>Bacteria</taxon>
        <taxon>Bacillati</taxon>
        <taxon>Bacillota</taxon>
        <taxon>Clostridia</taxon>
        <taxon>Eubacteriales</taxon>
        <taxon>Intestinimonas</taxon>
    </lineage>
</organism>
<evidence type="ECO:0000313" key="2">
    <source>
        <dbReference type="EMBL" id="MCG4526791.1"/>
    </source>
</evidence>
<dbReference type="RefSeq" id="WP_238073687.1">
    <property type="nucleotide sequence ID" value="NZ_JAKNJB010000009.1"/>
</dbReference>
<name>A0ABS9M8J4_9FIRM</name>
<dbReference type="Proteomes" id="UP001200313">
    <property type="component" value="Unassembled WGS sequence"/>
</dbReference>
<evidence type="ECO:0000256" key="1">
    <source>
        <dbReference type="SAM" id="SignalP"/>
    </source>
</evidence>
<comment type="caution">
    <text evidence="2">The sequence shown here is derived from an EMBL/GenBank/DDBJ whole genome shotgun (WGS) entry which is preliminary data.</text>
</comment>
<feature type="chain" id="PRO_5045488037" evidence="1">
    <location>
        <begin position="24"/>
        <end position="321"/>
    </location>
</feature>
<protein>
    <submittedName>
        <fullName evidence="2">Uncharacterized protein</fullName>
    </submittedName>
</protein>
<dbReference type="EMBL" id="JAKNJB010000009">
    <property type="protein sequence ID" value="MCG4526791.1"/>
    <property type="molecule type" value="Genomic_DNA"/>
</dbReference>
<keyword evidence="1" id="KW-0732">Signal</keyword>
<sequence>MKKFFICCLLFVMVAYTSLPVLAVTRNMSDESTDALSLTTNEDRYARHETMIAEAQELGGSTNEYDAYLELKSCDSDELTDRGYTKEEIAAIHSSTLEGKMLAEVFRRATLDDETLTNMGYNTQEISQLRALTGDETLAEVAPFALASVTCYNTITSHTYSNSYDKTYLLADFGWEWDKMPVIKRTDTIGCGWSEDYYPDNSVGDNVVTNVYRQLNGAPNTKEVDTGLYEKQLETAEHQFEMQPTLAGIEYWCESGYGTMTLSQAGLDNNAKFSFKYAHDTMGITPSVSAPWGIGFSFDHAEDIFTPAAGVAYSDFADIIE</sequence>
<feature type="signal peptide" evidence="1">
    <location>
        <begin position="1"/>
        <end position="23"/>
    </location>
</feature>
<accession>A0ABS9M8J4</accession>
<gene>
    <name evidence="2" type="ORF">L0P79_06835</name>
</gene>
<reference evidence="2 3" key="1">
    <citation type="submission" date="2022-01" db="EMBL/GenBank/DDBJ databases">
        <title>Collection of gut derived symbiotic bacterial strains cultured from healthy donors.</title>
        <authorList>
            <person name="Lin H."/>
            <person name="Kohout C."/>
            <person name="Waligurski E."/>
            <person name="Pamer E.G."/>
        </authorList>
    </citation>
    <scope>NUCLEOTIDE SEQUENCE [LARGE SCALE GENOMIC DNA]</scope>
    <source>
        <strain evidence="2 3">DFI.3.7</strain>
    </source>
</reference>
<evidence type="ECO:0000313" key="3">
    <source>
        <dbReference type="Proteomes" id="UP001200313"/>
    </source>
</evidence>